<keyword evidence="3" id="KW-1185">Reference proteome</keyword>
<organism evidence="2 3">
    <name type="scientific">Halalkalicoccus paucihalophilus</name>
    <dbReference type="NCBI Taxonomy" id="1008153"/>
    <lineage>
        <taxon>Archaea</taxon>
        <taxon>Methanobacteriati</taxon>
        <taxon>Methanobacteriota</taxon>
        <taxon>Stenosarchaea group</taxon>
        <taxon>Halobacteria</taxon>
        <taxon>Halobacteriales</taxon>
        <taxon>Halococcaceae</taxon>
        <taxon>Halalkalicoccus</taxon>
    </lineage>
</organism>
<sequence>MPTVRTNDIETYYERRGSGRPIVFVHGAILDHSQWTAQIDALSDDYTTIAYDVRGHGRTGGSARTAYSIGLFVDDLDALVTVLDLDRPVLCGLSMGGCIAQVYAARHPDRLAGLVLADTFTPELLTRSEWIQRSLLLRATVPPVRLVGYERVEKALVWLQERLSGSGVSGDYGEIERLRAEGPRMETEEFAKVIRAVARFHETILDLPSITVPTLVLYGENEPPFIRRHVSKLGIELSDVSIRAVPDAGHASNLDNPVFFTQALREFVDDIGF</sequence>
<dbReference type="InterPro" id="IPR050266">
    <property type="entry name" value="AB_hydrolase_sf"/>
</dbReference>
<dbReference type="PATRIC" id="fig|1008153.3.peg.2746"/>
<dbReference type="SUPFAM" id="SSF53474">
    <property type="entry name" value="alpha/beta-Hydrolases"/>
    <property type="match status" value="1"/>
</dbReference>
<dbReference type="PANTHER" id="PTHR43798">
    <property type="entry name" value="MONOACYLGLYCEROL LIPASE"/>
    <property type="match status" value="1"/>
</dbReference>
<dbReference type="InterPro" id="IPR000073">
    <property type="entry name" value="AB_hydrolase_1"/>
</dbReference>
<evidence type="ECO:0000259" key="1">
    <source>
        <dbReference type="Pfam" id="PF00561"/>
    </source>
</evidence>
<accession>A0A151ABP8</accession>
<evidence type="ECO:0000313" key="2">
    <source>
        <dbReference type="EMBL" id="KYH25108.1"/>
    </source>
</evidence>
<dbReference type="Proteomes" id="UP000075321">
    <property type="component" value="Unassembled WGS sequence"/>
</dbReference>
<dbReference type="Pfam" id="PF00561">
    <property type="entry name" value="Abhydrolase_1"/>
    <property type="match status" value="1"/>
</dbReference>
<reference evidence="2 3" key="1">
    <citation type="submission" date="2016-02" db="EMBL/GenBank/DDBJ databases">
        <title>Genome sequence of Halalkalicoccus paucihalophilus DSM 24557.</title>
        <authorList>
            <person name="Poehlein A."/>
            <person name="Daniel R."/>
        </authorList>
    </citation>
    <scope>NUCLEOTIDE SEQUENCE [LARGE SCALE GENOMIC DNA]</scope>
    <source>
        <strain evidence="2 3">DSM 24557</strain>
    </source>
</reference>
<keyword evidence="2" id="KW-0378">Hydrolase</keyword>
<dbReference type="PRINTS" id="PR00111">
    <property type="entry name" value="ABHYDROLASE"/>
</dbReference>
<dbReference type="RefSeq" id="WP_066383385.1">
    <property type="nucleotide sequence ID" value="NZ_LTAZ01000007.1"/>
</dbReference>
<evidence type="ECO:0000313" key="3">
    <source>
        <dbReference type="Proteomes" id="UP000075321"/>
    </source>
</evidence>
<dbReference type="OrthoDB" id="7531at2157"/>
<dbReference type="Gene3D" id="3.40.50.1820">
    <property type="entry name" value="alpha/beta hydrolase"/>
    <property type="match status" value="1"/>
</dbReference>
<comment type="caution">
    <text evidence="2">The sequence shown here is derived from an EMBL/GenBank/DDBJ whole genome shotgun (WGS) entry which is preliminary data.</text>
</comment>
<dbReference type="AlphaFoldDB" id="A0A151ABP8"/>
<dbReference type="InterPro" id="IPR029058">
    <property type="entry name" value="AB_hydrolase_fold"/>
</dbReference>
<dbReference type="GO" id="GO:0016787">
    <property type="term" value="F:hydrolase activity"/>
    <property type="evidence" value="ECO:0007669"/>
    <property type="project" value="UniProtKB-KW"/>
</dbReference>
<proteinExistence type="predicted"/>
<dbReference type="EMBL" id="LTAZ01000007">
    <property type="protein sequence ID" value="KYH25108.1"/>
    <property type="molecule type" value="Genomic_DNA"/>
</dbReference>
<protein>
    <submittedName>
        <fullName evidence="2">Putative aminoacrylate hydrolase RutD</fullName>
    </submittedName>
</protein>
<feature type="domain" description="AB hydrolase-1" evidence="1">
    <location>
        <begin position="21"/>
        <end position="257"/>
    </location>
</feature>
<gene>
    <name evidence="2" type="primary">rutD_3</name>
    <name evidence="2" type="ORF">HAPAU_26910</name>
</gene>
<name>A0A151ABP8_9EURY</name>